<protein>
    <submittedName>
        <fullName evidence="1">Uncharacterized protein</fullName>
    </submittedName>
</protein>
<dbReference type="AlphaFoldDB" id="A0A4Y2CJS4"/>
<sequence>MEYIFFGIITFNALESRTLPKYQPTAYAALSKHKQILLFQRIKNRIPSDGPHHNFYVNDISKITLSLRIICSSHSVEDFHPPAGPHQPHLITSPVTGYHYLKGNSCRNHPNLAQSRSVYLSDGRCNSSSAEAGVLVAIVDHGPTPPVGGTHYHRHWESPNHYFTHQGSETPLTYAAASHPRTRGALKWDYLKGKLYSQLQPCDVHLEKSLRGNLSLREKSERCQEVAKCK</sequence>
<dbReference type="EMBL" id="BGPR01000202">
    <property type="protein sequence ID" value="GBM04419.1"/>
    <property type="molecule type" value="Genomic_DNA"/>
</dbReference>
<accession>A0A4Y2CJS4</accession>
<dbReference type="Proteomes" id="UP000499080">
    <property type="component" value="Unassembled WGS sequence"/>
</dbReference>
<evidence type="ECO:0000313" key="1">
    <source>
        <dbReference type="EMBL" id="GBM04419.1"/>
    </source>
</evidence>
<comment type="caution">
    <text evidence="1">The sequence shown here is derived from an EMBL/GenBank/DDBJ whole genome shotgun (WGS) entry which is preliminary data.</text>
</comment>
<gene>
    <name evidence="1" type="ORF">AVEN_35592_1</name>
</gene>
<keyword evidence="2" id="KW-1185">Reference proteome</keyword>
<proteinExistence type="predicted"/>
<organism evidence="1 2">
    <name type="scientific">Araneus ventricosus</name>
    <name type="common">Orbweaver spider</name>
    <name type="synonym">Epeira ventricosa</name>
    <dbReference type="NCBI Taxonomy" id="182803"/>
    <lineage>
        <taxon>Eukaryota</taxon>
        <taxon>Metazoa</taxon>
        <taxon>Ecdysozoa</taxon>
        <taxon>Arthropoda</taxon>
        <taxon>Chelicerata</taxon>
        <taxon>Arachnida</taxon>
        <taxon>Araneae</taxon>
        <taxon>Araneomorphae</taxon>
        <taxon>Entelegynae</taxon>
        <taxon>Araneoidea</taxon>
        <taxon>Araneidae</taxon>
        <taxon>Araneus</taxon>
    </lineage>
</organism>
<reference evidence="1 2" key="1">
    <citation type="journal article" date="2019" name="Sci. Rep.">
        <title>Orb-weaving spider Araneus ventricosus genome elucidates the spidroin gene catalogue.</title>
        <authorList>
            <person name="Kono N."/>
            <person name="Nakamura H."/>
            <person name="Ohtoshi R."/>
            <person name="Moran D.A.P."/>
            <person name="Shinohara A."/>
            <person name="Yoshida Y."/>
            <person name="Fujiwara M."/>
            <person name="Mori M."/>
            <person name="Tomita M."/>
            <person name="Arakawa K."/>
        </authorList>
    </citation>
    <scope>NUCLEOTIDE SEQUENCE [LARGE SCALE GENOMIC DNA]</scope>
</reference>
<name>A0A4Y2CJS4_ARAVE</name>
<evidence type="ECO:0000313" key="2">
    <source>
        <dbReference type="Proteomes" id="UP000499080"/>
    </source>
</evidence>